<name>X0WVI7_9ZZZZ</name>
<dbReference type="AlphaFoldDB" id="X0WVI7"/>
<dbReference type="EMBL" id="BARS01043004">
    <property type="protein sequence ID" value="GAG34959.1"/>
    <property type="molecule type" value="Genomic_DNA"/>
</dbReference>
<protein>
    <submittedName>
        <fullName evidence="1">Uncharacterized protein</fullName>
    </submittedName>
</protein>
<reference evidence="1" key="1">
    <citation type="journal article" date="2014" name="Front. Microbiol.">
        <title>High frequency of phylogenetically diverse reductive dehalogenase-homologous genes in deep subseafloor sedimentary metagenomes.</title>
        <authorList>
            <person name="Kawai M."/>
            <person name="Futagami T."/>
            <person name="Toyoda A."/>
            <person name="Takaki Y."/>
            <person name="Nishi S."/>
            <person name="Hori S."/>
            <person name="Arai W."/>
            <person name="Tsubouchi T."/>
            <person name="Morono Y."/>
            <person name="Uchiyama I."/>
            <person name="Ito T."/>
            <person name="Fujiyama A."/>
            <person name="Inagaki F."/>
            <person name="Takami H."/>
        </authorList>
    </citation>
    <scope>NUCLEOTIDE SEQUENCE</scope>
    <source>
        <strain evidence="1">Expedition CK06-06</strain>
    </source>
</reference>
<accession>X0WVI7</accession>
<proteinExistence type="predicted"/>
<evidence type="ECO:0000313" key="1">
    <source>
        <dbReference type="EMBL" id="GAG34959.1"/>
    </source>
</evidence>
<comment type="caution">
    <text evidence="1">The sequence shown here is derived from an EMBL/GenBank/DDBJ whole genome shotgun (WGS) entry which is preliminary data.</text>
</comment>
<gene>
    <name evidence="1" type="ORF">S01H1_65165</name>
</gene>
<organism evidence="1">
    <name type="scientific">marine sediment metagenome</name>
    <dbReference type="NCBI Taxonomy" id="412755"/>
    <lineage>
        <taxon>unclassified sequences</taxon>
        <taxon>metagenomes</taxon>
        <taxon>ecological metagenomes</taxon>
    </lineage>
</organism>
<feature type="non-terminal residue" evidence="1">
    <location>
        <position position="101"/>
    </location>
</feature>
<sequence length="101" mass="11554">MGWKVYSALDDALNSICFGQGGMHDRHFKRLISQQPSYLYFNDVTLQTILPAMGDYLEKIVKVPFRTTGKILHAALELYRNAYDHSTGKFFVEMYVGQKGT</sequence>